<evidence type="ECO:0000313" key="2">
    <source>
        <dbReference type="EMBL" id="PIM03000.1"/>
    </source>
</evidence>
<name>A0A2G8Y6V4_TOXGO</name>
<evidence type="ECO:0000313" key="3">
    <source>
        <dbReference type="Proteomes" id="UP000236343"/>
    </source>
</evidence>
<accession>A0A2G8Y6V4</accession>
<proteinExistence type="predicted"/>
<gene>
    <name evidence="2" type="ORF">TGCOUG_227940</name>
</gene>
<dbReference type="AlphaFoldDB" id="A0A2G8Y6V4"/>
<comment type="caution">
    <text evidence="2">The sequence shown here is derived from an EMBL/GenBank/DDBJ whole genome shotgun (WGS) entry which is preliminary data.</text>
</comment>
<feature type="transmembrane region" description="Helical" evidence="1">
    <location>
        <begin position="71"/>
        <end position="96"/>
    </location>
</feature>
<evidence type="ECO:0000256" key="1">
    <source>
        <dbReference type="SAM" id="Phobius"/>
    </source>
</evidence>
<feature type="transmembrane region" description="Helical" evidence="1">
    <location>
        <begin position="102"/>
        <end position="121"/>
    </location>
</feature>
<keyword evidence="1" id="KW-1133">Transmembrane helix</keyword>
<protein>
    <submittedName>
        <fullName evidence="2">Putative transmembrane protein</fullName>
    </submittedName>
</protein>
<dbReference type="Proteomes" id="UP000236343">
    <property type="component" value="Unassembled WGS sequence"/>
</dbReference>
<sequence length="126" mass="13724">MRLSVSSRVDAHQFPRSRLASLYFLCLYASAGSYRVLLLCLSSTIPFLCVSRCSLFLSLCVASFRARGSLLASLFLLCVPLPLSFAGCSYCNAVPALPTALLVLRICFCVGASLSFTLLVLRESVW</sequence>
<dbReference type="VEuPathDB" id="ToxoDB:TGCOUG_227940"/>
<keyword evidence="1 2" id="KW-0812">Transmembrane</keyword>
<keyword evidence="1" id="KW-0472">Membrane</keyword>
<organism evidence="2 3">
    <name type="scientific">Toxoplasma gondii COUG</name>
    <dbReference type="NCBI Taxonomy" id="1074873"/>
    <lineage>
        <taxon>Eukaryota</taxon>
        <taxon>Sar</taxon>
        <taxon>Alveolata</taxon>
        <taxon>Apicomplexa</taxon>
        <taxon>Conoidasida</taxon>
        <taxon>Coccidia</taxon>
        <taxon>Eucoccidiorida</taxon>
        <taxon>Eimeriorina</taxon>
        <taxon>Sarcocystidae</taxon>
        <taxon>Toxoplasma</taxon>
    </lineage>
</organism>
<feature type="transmembrane region" description="Helical" evidence="1">
    <location>
        <begin position="20"/>
        <end position="38"/>
    </location>
</feature>
<reference evidence="2 3" key="1">
    <citation type="journal article" date="2016" name="Nat. Commun.">
        <title>Local admixture of amplified and diversified secreted pathogenesis determinants shapes mosaic Toxoplasma gondii genomes.</title>
        <authorList>
            <person name="Lorenzi H."/>
            <person name="Khan A."/>
            <person name="Behnke M.S."/>
            <person name="Namasivayam S."/>
            <person name="Swapna L.S."/>
            <person name="Hadjithomas M."/>
            <person name="Karamycheva S."/>
            <person name="Pinney D."/>
            <person name="Brunk B.P."/>
            <person name="Ajioka J.W."/>
            <person name="Ajzenberg D."/>
            <person name="Boothroyd J.C."/>
            <person name="Boyle J.P."/>
            <person name="Darde M.L."/>
            <person name="Diaz-Miranda M.A."/>
            <person name="Dubey J.P."/>
            <person name="Fritz H.M."/>
            <person name="Gennari S.M."/>
            <person name="Gregory B.D."/>
            <person name="Kim K."/>
            <person name="Saeij J.P."/>
            <person name="Su C."/>
            <person name="White M.W."/>
            <person name="Zhu X.Q."/>
            <person name="Howe D.K."/>
            <person name="Rosenthal B.M."/>
            <person name="Grigg M.E."/>
            <person name="Parkinson J."/>
            <person name="Liu L."/>
            <person name="Kissinger J.C."/>
            <person name="Roos D.S."/>
            <person name="Sibley L.D."/>
        </authorList>
    </citation>
    <scope>NUCLEOTIDE SEQUENCE [LARGE SCALE GENOMIC DNA]</scope>
    <source>
        <strain evidence="2 3">COUG</strain>
    </source>
</reference>
<dbReference type="EMBL" id="AGQR02000909">
    <property type="protein sequence ID" value="PIM03000.1"/>
    <property type="molecule type" value="Genomic_DNA"/>
</dbReference>